<dbReference type="PROSITE" id="PS51257">
    <property type="entry name" value="PROKAR_LIPOPROTEIN"/>
    <property type="match status" value="1"/>
</dbReference>
<dbReference type="EMBL" id="CP144914">
    <property type="protein sequence ID" value="WWD79058.1"/>
    <property type="molecule type" value="Genomic_DNA"/>
</dbReference>
<gene>
    <name evidence="2" type="ORF">FTX54_011575</name>
</gene>
<dbReference type="RefSeq" id="WP_147805234.1">
    <property type="nucleotide sequence ID" value="NZ_CP144914.1"/>
</dbReference>
<dbReference type="AlphaFoldDB" id="A0A5C7F2Q9"/>
<evidence type="ECO:0000313" key="3">
    <source>
        <dbReference type="Proteomes" id="UP000321816"/>
    </source>
</evidence>
<dbReference type="KEGG" id="ahal:FTX54_011575"/>
<protein>
    <submittedName>
        <fullName evidence="2">Uncharacterized protein</fullName>
    </submittedName>
</protein>
<accession>A0A5C7F2Q9</accession>
<dbReference type="OrthoDB" id="2928335at2"/>
<feature type="chain" id="PRO_5044096780" evidence="1">
    <location>
        <begin position="19"/>
        <end position="136"/>
    </location>
</feature>
<sequence length="136" mass="15233">MKKIGILILLSHALFLSACLNGEQGVPLSDDIKEISISESEGFSGINADFFLVMRETSKVEEIMKNAEEVETDVAENGAEENRYDFVIKYESEGARLLHLFLGDKGEKSLFTFTGYDQEGYETTPEETAALRRLLE</sequence>
<feature type="signal peptide" evidence="1">
    <location>
        <begin position="1"/>
        <end position="18"/>
    </location>
</feature>
<keyword evidence="3" id="KW-1185">Reference proteome</keyword>
<dbReference type="Proteomes" id="UP000321816">
    <property type="component" value="Chromosome"/>
</dbReference>
<keyword evidence="1" id="KW-0732">Signal</keyword>
<evidence type="ECO:0000256" key="1">
    <source>
        <dbReference type="SAM" id="SignalP"/>
    </source>
</evidence>
<reference evidence="2 3" key="1">
    <citation type="submission" date="2024-01" db="EMBL/GenBank/DDBJ databases">
        <title>Complete Genome Sequence of Alkalicoccus halolimnae BZ-SZ-XJ29T, a Moderately Halophilic Bacterium Isolated from a Salt Lake.</title>
        <authorList>
            <person name="Zhao B."/>
        </authorList>
    </citation>
    <scope>NUCLEOTIDE SEQUENCE [LARGE SCALE GENOMIC DNA]</scope>
    <source>
        <strain evidence="2 3">BZ-SZ-XJ29</strain>
    </source>
</reference>
<evidence type="ECO:0000313" key="2">
    <source>
        <dbReference type="EMBL" id="WWD79058.1"/>
    </source>
</evidence>
<proteinExistence type="predicted"/>
<organism evidence="2 3">
    <name type="scientific">Alkalicoccus halolimnae</name>
    <dbReference type="NCBI Taxonomy" id="1667239"/>
    <lineage>
        <taxon>Bacteria</taxon>
        <taxon>Bacillati</taxon>
        <taxon>Bacillota</taxon>
        <taxon>Bacilli</taxon>
        <taxon>Bacillales</taxon>
        <taxon>Bacillaceae</taxon>
        <taxon>Alkalicoccus</taxon>
    </lineage>
</organism>
<name>A0A5C7F2Q9_9BACI</name>